<dbReference type="AlphaFoldDB" id="A0ABD1RRV9"/>
<accession>A0ABD1RRV9</accession>
<proteinExistence type="predicted"/>
<organism evidence="1 2">
    <name type="scientific">Abeliophyllum distichum</name>
    <dbReference type="NCBI Taxonomy" id="126358"/>
    <lineage>
        <taxon>Eukaryota</taxon>
        <taxon>Viridiplantae</taxon>
        <taxon>Streptophyta</taxon>
        <taxon>Embryophyta</taxon>
        <taxon>Tracheophyta</taxon>
        <taxon>Spermatophyta</taxon>
        <taxon>Magnoliopsida</taxon>
        <taxon>eudicotyledons</taxon>
        <taxon>Gunneridae</taxon>
        <taxon>Pentapetalae</taxon>
        <taxon>asterids</taxon>
        <taxon>lamiids</taxon>
        <taxon>Lamiales</taxon>
        <taxon>Oleaceae</taxon>
        <taxon>Forsythieae</taxon>
        <taxon>Abeliophyllum</taxon>
    </lineage>
</organism>
<dbReference type="EMBL" id="JBFOLK010000008">
    <property type="protein sequence ID" value="KAL2490769.1"/>
    <property type="molecule type" value="Genomic_DNA"/>
</dbReference>
<name>A0ABD1RRV9_9LAMI</name>
<evidence type="ECO:0000313" key="2">
    <source>
        <dbReference type="Proteomes" id="UP001604336"/>
    </source>
</evidence>
<protein>
    <submittedName>
        <fullName evidence="1">Uncharacterized protein</fullName>
    </submittedName>
</protein>
<sequence length="138" mass="15792">MLAWKLLKWLMSSVVDNVLESKELEVKSTLISTEVELEEVSQPPPIHHDHNIADIVRMEMKKLKGMLLGVISKQLDDMEYKIDSLVELAVVGRFHLTTSACESSICNTTNVHETQLEVERKKEAGRDDVIDELEKKEY</sequence>
<comment type="caution">
    <text evidence="1">The sequence shown here is derived from an EMBL/GenBank/DDBJ whole genome shotgun (WGS) entry which is preliminary data.</text>
</comment>
<evidence type="ECO:0000313" key="1">
    <source>
        <dbReference type="EMBL" id="KAL2490769.1"/>
    </source>
</evidence>
<dbReference type="Proteomes" id="UP001604336">
    <property type="component" value="Unassembled WGS sequence"/>
</dbReference>
<gene>
    <name evidence="1" type="ORF">Adt_26397</name>
</gene>
<reference evidence="2" key="1">
    <citation type="submission" date="2024-07" db="EMBL/GenBank/DDBJ databases">
        <title>Two chromosome-level genome assemblies of Korean endemic species Abeliophyllum distichum and Forsythia ovata (Oleaceae).</title>
        <authorList>
            <person name="Jang H."/>
        </authorList>
    </citation>
    <scope>NUCLEOTIDE SEQUENCE [LARGE SCALE GENOMIC DNA]</scope>
</reference>
<keyword evidence="2" id="KW-1185">Reference proteome</keyword>